<keyword evidence="1" id="KW-0547">Nucleotide-binding</keyword>
<feature type="compositionally biased region" description="Gly residues" evidence="3">
    <location>
        <begin position="923"/>
        <end position="939"/>
    </location>
</feature>
<feature type="region of interest" description="Disordered" evidence="3">
    <location>
        <begin position="921"/>
        <end position="946"/>
    </location>
</feature>
<dbReference type="Gene3D" id="1.25.40.10">
    <property type="entry name" value="Tetratricopeptide repeat domain"/>
    <property type="match status" value="1"/>
</dbReference>
<keyword evidence="6" id="KW-1185">Reference proteome</keyword>
<accession>A0ABX1AV00</accession>
<organism evidence="5 6">
    <name type="scientific">Streptomyces spiramenti</name>
    <dbReference type="NCBI Taxonomy" id="2720606"/>
    <lineage>
        <taxon>Bacteria</taxon>
        <taxon>Bacillati</taxon>
        <taxon>Actinomycetota</taxon>
        <taxon>Actinomycetes</taxon>
        <taxon>Kitasatosporales</taxon>
        <taxon>Streptomycetaceae</taxon>
        <taxon>Streptomyces</taxon>
    </lineage>
</organism>
<evidence type="ECO:0000256" key="2">
    <source>
        <dbReference type="ARBA" id="ARBA00022840"/>
    </source>
</evidence>
<evidence type="ECO:0000259" key="4">
    <source>
        <dbReference type="PROSITE" id="PS50043"/>
    </source>
</evidence>
<dbReference type="PANTHER" id="PTHR16305">
    <property type="entry name" value="TESTICULAR SOLUBLE ADENYLYL CYCLASE"/>
    <property type="match status" value="1"/>
</dbReference>
<dbReference type="PROSITE" id="PS50043">
    <property type="entry name" value="HTH_LUXR_2"/>
    <property type="match status" value="1"/>
</dbReference>
<reference evidence="5 6" key="1">
    <citation type="submission" date="2020-03" db="EMBL/GenBank/DDBJ databases">
        <title>Draft genome of Streptomyces sp. ventii, isolated from the Axial Seamount in the Pacific Ocean, and resequencing of the two type strains Streptomyces lonarensis strain NCL 716 and Streptomyces bohaiensis strain 11A07.</title>
        <authorList>
            <person name="Loughran R.M."/>
            <person name="Pfannmuller K.M."/>
            <person name="Wasson B.J."/>
            <person name="Deadmond M.C."/>
            <person name="Paddock B.E."/>
            <person name="Koyack M.J."/>
            <person name="Gallegos D.A."/>
            <person name="Mitchell E.A."/>
            <person name="Ushijima B."/>
            <person name="Saw J.H."/>
            <person name="Mcphail K.L."/>
            <person name="Videau P."/>
        </authorList>
    </citation>
    <scope>NUCLEOTIDE SEQUENCE [LARGE SCALE GENOMIC DNA]</scope>
    <source>
        <strain evidence="6">5675061</strain>
    </source>
</reference>
<dbReference type="SMART" id="SM00421">
    <property type="entry name" value="HTH_LUXR"/>
    <property type="match status" value="1"/>
</dbReference>
<gene>
    <name evidence="5" type="ORF">HCJ92_17890</name>
</gene>
<sequence length="1023" mass="110662">MLDPVRSHRVSPVFVGRAGELTQLRQGLARAQQGEPQALVIGGEAGVGKSRLLAEFTAHAAGLGALTATGGCVELGTDGLPFAPVAAILRSLHRQLGDALPGAAAGQENELARLLPELGDSGHAPPGEVDRALLFEFTTRLLERLATDRTIVVTVEDLHWSDRSTRELLGYLFRSVNRSRLMVLVTYRTDDIHRRHPLRPFLAELDRLRSVQRIELTRLSHPEVSAQMAGIQGAQPDPAVARSVFTRSEGNPFFVEELTAGGGSGDISDSLRDLLLVRVEALPESTQEVLRIVAEGGSSVEHVLLSAVARCSENELLTALRDAVGNNLLVPTDDGDGYRFRHALMREAVVDDLLPGERARLNRRYAEALEESGHLVPDDQLAARKARYWHLAGEPSRALPAVLDAAVQARRRYAYAEQLRLLERAVELWDGVPKEVRRTLRPADHIESFPATDPEQPLRFRDLLAEAVQAARQSGQPDLAWALTKQALRLLDEQEDPLRAAWFWVNRSRARDQLGRGNGLEELERARALISGLPPSLGHAHVLAAVASWQAVNHPGPDSFGFAERAIEMARVTGAVSVELHARFTLANLKADAGDVDGGLAEMRAVRDQMLQVRIPPSSNNIGRALVNFAGALARYGWLREARDAADEGLELCDRFGLSEAKPWLQANRGSVLTDLGEWTAAEEALTYAADTGAEPRPRSSAHAQLGLLRLSRGDVEGAERALAEVRALIDSGEVPPQYRLPEAWLAMEVSAATGRTAEARAHLARALEGEPPPYLTTLMWRLLPAAAAVEADARGAAPSSDGAGEVLGRIQAAASRLPTNIEPWATGEIHLRAERARAEGEDRPEHWERLIEALEAPRATSVLTLAYARRRLAEALIARGGSRRAAAEQLRSARAAADRLGATPLRADIDRLAKRARLDVTGTGGSRRPGRAGGGAGTDAGPDGTMGLTARERDVLSLVAEGRSNRQIAEALYIAPKTASVHVSNILAKLEVSSRGEAAALAHRLRLVQVSSDQGVSGERRR</sequence>
<dbReference type="Gene3D" id="1.10.10.10">
    <property type="entry name" value="Winged helix-like DNA-binding domain superfamily/Winged helix DNA-binding domain"/>
    <property type="match status" value="1"/>
</dbReference>
<dbReference type="SUPFAM" id="SSF46894">
    <property type="entry name" value="C-terminal effector domain of the bipartite response regulators"/>
    <property type="match status" value="1"/>
</dbReference>
<evidence type="ECO:0000256" key="1">
    <source>
        <dbReference type="ARBA" id="ARBA00022741"/>
    </source>
</evidence>
<dbReference type="PRINTS" id="PR00038">
    <property type="entry name" value="HTHLUXR"/>
</dbReference>
<comment type="caution">
    <text evidence="5">The sequence shown here is derived from an EMBL/GenBank/DDBJ whole genome shotgun (WGS) entry which is preliminary data.</text>
</comment>
<dbReference type="Pfam" id="PF13191">
    <property type="entry name" value="AAA_16"/>
    <property type="match status" value="1"/>
</dbReference>
<dbReference type="SUPFAM" id="SSF52540">
    <property type="entry name" value="P-loop containing nucleoside triphosphate hydrolases"/>
    <property type="match status" value="1"/>
</dbReference>
<proteinExistence type="predicted"/>
<dbReference type="PANTHER" id="PTHR16305:SF35">
    <property type="entry name" value="TRANSCRIPTIONAL ACTIVATOR DOMAIN"/>
    <property type="match status" value="1"/>
</dbReference>
<evidence type="ECO:0000256" key="3">
    <source>
        <dbReference type="SAM" id="MobiDB-lite"/>
    </source>
</evidence>
<evidence type="ECO:0000313" key="5">
    <source>
        <dbReference type="EMBL" id="NJP68120.1"/>
    </source>
</evidence>
<dbReference type="InterPro" id="IPR036388">
    <property type="entry name" value="WH-like_DNA-bd_sf"/>
</dbReference>
<protein>
    <submittedName>
        <fullName evidence="5">AAA family ATPase</fullName>
    </submittedName>
</protein>
<dbReference type="Gene3D" id="3.40.50.300">
    <property type="entry name" value="P-loop containing nucleotide triphosphate hydrolases"/>
    <property type="match status" value="1"/>
</dbReference>
<dbReference type="InterPro" id="IPR016032">
    <property type="entry name" value="Sig_transdc_resp-reg_C-effctor"/>
</dbReference>
<dbReference type="InterPro" id="IPR027417">
    <property type="entry name" value="P-loop_NTPase"/>
</dbReference>
<dbReference type="Pfam" id="PF00196">
    <property type="entry name" value="GerE"/>
    <property type="match status" value="1"/>
</dbReference>
<evidence type="ECO:0000313" key="6">
    <source>
        <dbReference type="Proteomes" id="UP000746503"/>
    </source>
</evidence>
<dbReference type="CDD" id="cd06170">
    <property type="entry name" value="LuxR_C_like"/>
    <property type="match status" value="1"/>
</dbReference>
<name>A0ABX1AV00_9ACTN</name>
<keyword evidence="2" id="KW-0067">ATP-binding</keyword>
<dbReference type="InterPro" id="IPR000792">
    <property type="entry name" value="Tscrpt_reg_LuxR_C"/>
</dbReference>
<dbReference type="EMBL" id="JAAVJB010000172">
    <property type="protein sequence ID" value="NJP68120.1"/>
    <property type="molecule type" value="Genomic_DNA"/>
</dbReference>
<dbReference type="Proteomes" id="UP000746503">
    <property type="component" value="Unassembled WGS sequence"/>
</dbReference>
<feature type="domain" description="HTH luxR-type" evidence="4">
    <location>
        <begin position="942"/>
        <end position="1007"/>
    </location>
</feature>
<dbReference type="InterPro" id="IPR041664">
    <property type="entry name" value="AAA_16"/>
</dbReference>
<dbReference type="InterPro" id="IPR011990">
    <property type="entry name" value="TPR-like_helical_dom_sf"/>
</dbReference>
<dbReference type="SUPFAM" id="SSF48452">
    <property type="entry name" value="TPR-like"/>
    <property type="match status" value="1"/>
</dbReference>